<name>A0A0F8TYC6_9EURO</name>
<gene>
    <name evidence="2" type="ORF">AOCH_000049</name>
</gene>
<comment type="similarity">
    <text evidence="1">Belongs to the asaB hydroxylase/desaturase family.</text>
</comment>
<reference evidence="2 3" key="1">
    <citation type="submission" date="2015-02" db="EMBL/GenBank/DDBJ databases">
        <title>Draft Genome Sequences of Two Closely-Related Aflatoxigenic Aspergillus Species Obtained from the Cote d'Ivoire.</title>
        <authorList>
            <person name="Moore G.G."/>
            <person name="Beltz S.B."/>
            <person name="Mack B.M."/>
        </authorList>
    </citation>
    <scope>NUCLEOTIDE SEQUENCE [LARGE SCALE GENOMIC DNA]</scope>
    <source>
        <strain evidence="2 3">SRRC1432</strain>
    </source>
</reference>
<sequence>MLTTTATNAPGFAIPSSENRGKDVEANLVYSEVLEGQKLEIDFRQPDGEQRFAQLSKFDQTHPTIIHDIRGEESNYTLDKNGFQYVHHEIEGFDEWSNEERVKEVLVPKTEELVRQITGATKTLVFTTRIRCFASDAAKRADNRAPAHSVHSDFTVAGAMENLRATIKDPAELEQILQGRVMVINVWRPLRTVTKDPLAVCDWTSVKPSEEWNAHRFIFPHGWNELGKISHSKDHKWLYLRRQAPTEPLIFTQFDSLTADQGGFTVAHSAFVDPEFLDAPPRESIEIKMYAFFA</sequence>
<evidence type="ECO:0000256" key="1">
    <source>
        <dbReference type="ARBA" id="ARBA00023604"/>
    </source>
</evidence>
<accession>A0A0F8TYC6</accession>
<proteinExistence type="inferred from homology"/>
<protein>
    <recommendedName>
        <fullName evidence="4">Methyltransferase</fullName>
    </recommendedName>
</protein>
<dbReference type="Proteomes" id="UP000034947">
    <property type="component" value="Unassembled WGS sequence"/>
</dbReference>
<comment type="caution">
    <text evidence="2">The sequence shown here is derived from an EMBL/GenBank/DDBJ whole genome shotgun (WGS) entry which is preliminary data.</text>
</comment>
<keyword evidence="3" id="KW-1185">Reference proteome</keyword>
<dbReference type="GO" id="GO:0016491">
    <property type="term" value="F:oxidoreductase activity"/>
    <property type="evidence" value="ECO:0007669"/>
    <property type="project" value="InterPro"/>
</dbReference>
<evidence type="ECO:0008006" key="4">
    <source>
        <dbReference type="Google" id="ProtNLM"/>
    </source>
</evidence>
<dbReference type="PANTHER" id="PTHR34598">
    <property type="entry name" value="BLL6449 PROTEIN"/>
    <property type="match status" value="1"/>
</dbReference>
<evidence type="ECO:0000313" key="2">
    <source>
        <dbReference type="EMBL" id="KKK12514.1"/>
    </source>
</evidence>
<dbReference type="EMBL" id="JYKN01003446">
    <property type="protein sequence ID" value="KKK12514.1"/>
    <property type="molecule type" value="Genomic_DNA"/>
</dbReference>
<dbReference type="PANTHER" id="PTHR34598:SF3">
    <property type="entry name" value="OXIDOREDUCTASE AN1597"/>
    <property type="match status" value="1"/>
</dbReference>
<dbReference type="VEuPathDB" id="FungiDB:P175DRAFT_0483398"/>
<dbReference type="NCBIfam" id="NF041278">
    <property type="entry name" value="CmcJ_NvfI_EfuI"/>
    <property type="match status" value="1"/>
</dbReference>
<dbReference type="AlphaFoldDB" id="A0A0F8TYC6"/>
<organism evidence="2 3">
    <name type="scientific">Aspergillus ochraceoroseus</name>
    <dbReference type="NCBI Taxonomy" id="138278"/>
    <lineage>
        <taxon>Eukaryota</taxon>
        <taxon>Fungi</taxon>
        <taxon>Dikarya</taxon>
        <taxon>Ascomycota</taxon>
        <taxon>Pezizomycotina</taxon>
        <taxon>Eurotiomycetes</taxon>
        <taxon>Eurotiomycetidae</taxon>
        <taxon>Eurotiales</taxon>
        <taxon>Aspergillaceae</taxon>
        <taxon>Aspergillus</taxon>
        <taxon>Aspergillus subgen. Nidulantes</taxon>
    </lineage>
</organism>
<dbReference type="OrthoDB" id="412788at2759"/>
<dbReference type="InterPro" id="IPR044053">
    <property type="entry name" value="AsaB-like"/>
</dbReference>
<evidence type="ECO:0000313" key="3">
    <source>
        <dbReference type="Proteomes" id="UP000034947"/>
    </source>
</evidence>